<organism evidence="9 10">
    <name type="scientific">Zoogloea oryzae</name>
    <dbReference type="NCBI Taxonomy" id="310767"/>
    <lineage>
        <taxon>Bacteria</taxon>
        <taxon>Pseudomonadati</taxon>
        <taxon>Pseudomonadota</taxon>
        <taxon>Betaproteobacteria</taxon>
        <taxon>Rhodocyclales</taxon>
        <taxon>Zoogloeaceae</taxon>
        <taxon>Zoogloea</taxon>
    </lineage>
</organism>
<keyword evidence="5" id="KW-1003">Cell membrane</keyword>
<dbReference type="Pfam" id="PF00329">
    <property type="entry name" value="Complex1_30kDa"/>
    <property type="match status" value="1"/>
</dbReference>
<dbReference type="NCBIfam" id="TIGR01961">
    <property type="entry name" value="NuoC_fam"/>
    <property type="match status" value="1"/>
</dbReference>
<evidence type="ECO:0000256" key="1">
    <source>
        <dbReference type="ARBA" id="ARBA00007569"/>
    </source>
</evidence>
<dbReference type="NCBIfam" id="NF004730">
    <property type="entry name" value="PRK06074.1-1"/>
    <property type="match status" value="1"/>
</dbReference>
<keyword evidence="10" id="KW-1185">Reference proteome</keyword>
<accession>A0ABQ6F9H5</accession>
<evidence type="ECO:0000256" key="5">
    <source>
        <dbReference type="HAMAP-Rule" id="MF_01357"/>
    </source>
</evidence>
<dbReference type="PROSITE" id="PS00542">
    <property type="entry name" value="COMPLEX1_30K"/>
    <property type="match status" value="1"/>
</dbReference>
<dbReference type="Gene3D" id="3.30.460.80">
    <property type="entry name" value="NADH:ubiquinone oxidoreductase, 30kDa subunit"/>
    <property type="match status" value="1"/>
</dbReference>
<evidence type="ECO:0000256" key="7">
    <source>
        <dbReference type="RuleBase" id="RU003582"/>
    </source>
</evidence>
<dbReference type="InterPro" id="IPR037232">
    <property type="entry name" value="NADH_quin_OxRdtase_su_C/D-like"/>
</dbReference>
<comment type="similarity">
    <text evidence="1 5 6">Belongs to the complex I 30 kDa subunit family.</text>
</comment>
<dbReference type="EC" id="7.1.1.-" evidence="5"/>
<evidence type="ECO:0000259" key="8">
    <source>
        <dbReference type="Pfam" id="PF00329"/>
    </source>
</evidence>
<dbReference type="InterPro" id="IPR020396">
    <property type="entry name" value="NADH_UbQ_OxRdtase_CS"/>
</dbReference>
<dbReference type="PANTHER" id="PTHR10884:SF14">
    <property type="entry name" value="NADH DEHYDROGENASE [UBIQUINONE] IRON-SULFUR PROTEIN 3, MITOCHONDRIAL"/>
    <property type="match status" value="1"/>
</dbReference>
<dbReference type="PANTHER" id="PTHR10884">
    <property type="entry name" value="NADH DEHYDROGENASE UBIQUINONE IRON-SULFUR PROTEIN 3"/>
    <property type="match status" value="1"/>
</dbReference>
<dbReference type="Proteomes" id="UP001157167">
    <property type="component" value="Unassembled WGS sequence"/>
</dbReference>
<dbReference type="InterPro" id="IPR001268">
    <property type="entry name" value="NADH_UbQ_OxRdtase_30kDa_su"/>
</dbReference>
<protein>
    <recommendedName>
        <fullName evidence="5">NADH-quinone oxidoreductase subunit C</fullName>
        <ecNumber evidence="5">7.1.1.-</ecNumber>
    </recommendedName>
    <alternativeName>
        <fullName evidence="5">NADH dehydrogenase I subunit C</fullName>
    </alternativeName>
    <alternativeName>
        <fullName evidence="5">NDH-1 subunit C</fullName>
    </alternativeName>
</protein>
<proteinExistence type="inferred from homology"/>
<gene>
    <name evidence="5 9" type="primary">nuoC</name>
    <name evidence="9" type="ORF">GCM10007933_13760</name>
</gene>
<keyword evidence="5 6" id="KW-1278">Translocase</keyword>
<evidence type="ECO:0000313" key="10">
    <source>
        <dbReference type="Proteomes" id="UP001157167"/>
    </source>
</evidence>
<keyword evidence="2 5" id="KW-0813">Transport</keyword>
<evidence type="ECO:0000313" key="9">
    <source>
        <dbReference type="EMBL" id="GLT21921.1"/>
    </source>
</evidence>
<comment type="subcellular location">
    <subcellularLocation>
        <location evidence="5">Cell membrane</location>
        <topology evidence="5">Peripheral membrane protein</topology>
        <orientation evidence="5">Cytoplasmic side</orientation>
    </subcellularLocation>
</comment>
<comment type="caution">
    <text evidence="9">The sequence shown here is derived from an EMBL/GenBank/DDBJ whole genome shotgun (WGS) entry which is preliminary data.</text>
</comment>
<evidence type="ECO:0000256" key="6">
    <source>
        <dbReference type="RuleBase" id="RU003456"/>
    </source>
</evidence>
<name>A0ABQ6F9H5_9RHOO</name>
<evidence type="ECO:0000256" key="2">
    <source>
        <dbReference type="ARBA" id="ARBA00022448"/>
    </source>
</evidence>
<dbReference type="HAMAP" id="MF_01357">
    <property type="entry name" value="NDH1_NuoC"/>
    <property type="match status" value="1"/>
</dbReference>
<evidence type="ECO:0000256" key="3">
    <source>
        <dbReference type="ARBA" id="ARBA00022719"/>
    </source>
</evidence>
<dbReference type="SUPFAM" id="SSF143243">
    <property type="entry name" value="Nqo5-like"/>
    <property type="match status" value="1"/>
</dbReference>
<sequence length="204" mass="23118">MQTIMTEKLELLAQLMTEKLGERAKRVVNACGEVTVVVSAADYLAVAAELRDDPALHFEQLIDLTGVDYSSYAGEDQGGRFAASVHLLSVKNNYRLRLKVFAEDESFPVLASLCEIWPSANWFEREAFDLFGILFSGHPDLRRILTDYGFVGYPFRKDFPISGYVEMRYDQELGRVVYQPVSIEPRENTPRIVRDENYGNVGHG</sequence>
<keyword evidence="4 5" id="KW-0830">Ubiquinone</keyword>
<feature type="domain" description="NADH:ubiquinone oxidoreductase 30kDa subunit" evidence="8">
    <location>
        <begin position="36"/>
        <end position="164"/>
    </location>
</feature>
<evidence type="ECO:0000256" key="4">
    <source>
        <dbReference type="ARBA" id="ARBA00023075"/>
    </source>
</evidence>
<reference evidence="10" key="1">
    <citation type="journal article" date="2019" name="Int. J. Syst. Evol. Microbiol.">
        <title>The Global Catalogue of Microorganisms (GCM) 10K type strain sequencing project: providing services to taxonomists for standard genome sequencing and annotation.</title>
        <authorList>
            <consortium name="The Broad Institute Genomics Platform"/>
            <consortium name="The Broad Institute Genome Sequencing Center for Infectious Disease"/>
            <person name="Wu L."/>
            <person name="Ma J."/>
        </authorList>
    </citation>
    <scope>NUCLEOTIDE SEQUENCE [LARGE SCALE GENOMIC DNA]</scope>
    <source>
        <strain evidence="10">NBRC 102407</strain>
    </source>
</reference>
<keyword evidence="5 6" id="KW-0520">NAD</keyword>
<keyword evidence="3 5" id="KW-0874">Quinone</keyword>
<comment type="subunit">
    <text evidence="5">NDH-1 is composed of 14 different subunits. Subunits NuoB, C, D, E, F, and G constitute the peripheral sector of the complex.</text>
</comment>
<dbReference type="InterPro" id="IPR010218">
    <property type="entry name" value="NADH_DH_suC"/>
</dbReference>
<comment type="catalytic activity">
    <reaction evidence="5 7">
        <text>a quinone + NADH + 5 H(+)(in) = a quinol + NAD(+) + 4 H(+)(out)</text>
        <dbReference type="Rhea" id="RHEA:57888"/>
        <dbReference type="ChEBI" id="CHEBI:15378"/>
        <dbReference type="ChEBI" id="CHEBI:24646"/>
        <dbReference type="ChEBI" id="CHEBI:57540"/>
        <dbReference type="ChEBI" id="CHEBI:57945"/>
        <dbReference type="ChEBI" id="CHEBI:132124"/>
    </reaction>
</comment>
<comment type="function">
    <text evidence="5">NDH-1 shuttles electrons from NADH, via FMN and iron-sulfur (Fe-S) centers, to quinones in the respiratory chain. The immediate electron acceptor for the enzyme in this species is believed to be ubiquinone. Couples the redox reaction to proton translocation (for every two electrons transferred, four hydrogen ions are translocated across the cytoplasmic membrane), and thus conserves the redox energy in a proton gradient.</text>
</comment>
<keyword evidence="5" id="KW-0472">Membrane</keyword>
<dbReference type="EMBL" id="BSPX01000015">
    <property type="protein sequence ID" value="GLT21921.1"/>
    <property type="molecule type" value="Genomic_DNA"/>
</dbReference>